<evidence type="ECO:0000313" key="8">
    <source>
        <dbReference type="Proteomes" id="UP000594262"/>
    </source>
</evidence>
<dbReference type="InterPro" id="IPR018247">
    <property type="entry name" value="EF_Hand_1_Ca_BS"/>
</dbReference>
<name>A0A7M5X1P7_9CNID</name>
<dbReference type="InterPro" id="IPR050230">
    <property type="entry name" value="CALM/Myosin/TropC-like"/>
</dbReference>
<dbReference type="PROSITE" id="PS00018">
    <property type="entry name" value="EF_HAND_1"/>
    <property type="match status" value="2"/>
</dbReference>
<evidence type="ECO:0000256" key="3">
    <source>
        <dbReference type="ARBA" id="ARBA00022837"/>
    </source>
</evidence>
<dbReference type="FunFam" id="1.10.238.10:FF:000527">
    <property type="entry name" value="Calmodulin-3"/>
    <property type="match status" value="1"/>
</dbReference>
<dbReference type="GeneID" id="136818875"/>
<protein>
    <recommendedName>
        <fullName evidence="6">EF-hand domain-containing protein</fullName>
    </recommendedName>
</protein>
<evidence type="ECO:0000256" key="4">
    <source>
        <dbReference type="ARBA" id="ARBA00023223"/>
    </source>
</evidence>
<feature type="domain" description="EF-hand" evidence="6">
    <location>
        <begin position="160"/>
        <end position="195"/>
    </location>
</feature>
<dbReference type="SMART" id="SM00054">
    <property type="entry name" value="EFh"/>
    <property type="match status" value="4"/>
</dbReference>
<keyword evidence="5" id="KW-0599">Photoprotein</keyword>
<keyword evidence="2" id="KW-0677">Repeat</keyword>
<dbReference type="CDD" id="cd00051">
    <property type="entry name" value="EFh"/>
    <property type="match status" value="2"/>
</dbReference>
<organism evidence="7 8">
    <name type="scientific">Clytia hemisphaerica</name>
    <dbReference type="NCBI Taxonomy" id="252671"/>
    <lineage>
        <taxon>Eukaryota</taxon>
        <taxon>Metazoa</taxon>
        <taxon>Cnidaria</taxon>
        <taxon>Hydrozoa</taxon>
        <taxon>Hydroidolina</taxon>
        <taxon>Leptothecata</taxon>
        <taxon>Obeliida</taxon>
        <taxon>Clytiidae</taxon>
        <taxon>Clytia</taxon>
    </lineage>
</organism>
<dbReference type="RefSeq" id="XP_066931202.1">
    <property type="nucleotide sequence ID" value="XM_067075101.1"/>
</dbReference>
<dbReference type="SUPFAM" id="SSF47473">
    <property type="entry name" value="EF-hand"/>
    <property type="match status" value="1"/>
</dbReference>
<evidence type="ECO:0000256" key="5">
    <source>
        <dbReference type="ARBA" id="ARBA00023262"/>
    </source>
</evidence>
<feature type="domain" description="EF-hand" evidence="6">
    <location>
        <begin position="89"/>
        <end position="124"/>
    </location>
</feature>
<dbReference type="GO" id="GO:0005509">
    <property type="term" value="F:calcium ion binding"/>
    <property type="evidence" value="ECO:0007669"/>
    <property type="project" value="InterPro"/>
</dbReference>
<dbReference type="OrthoDB" id="26525at2759"/>
<proteinExistence type="inferred from homology"/>
<dbReference type="EnsemblMetazoa" id="CLYHEMT016143.1">
    <property type="protein sequence ID" value="CLYHEMP016143.1"/>
    <property type="gene ID" value="CLYHEMG016143"/>
</dbReference>
<dbReference type="PROSITE" id="PS50222">
    <property type="entry name" value="EF_HAND_2"/>
    <property type="match status" value="4"/>
</dbReference>
<dbReference type="InterPro" id="IPR011992">
    <property type="entry name" value="EF-hand-dom_pair"/>
</dbReference>
<sequence length="230" mass="25912">MKNPMKKKDKNSTGGALASGIGSALVTATITNVSGAQIAQQVEEQVEEVRYRRNPLQGTPFQYNRVSQHFIELERFPFLILWVDTLSEEQILDFKEAFALFDKDGDGTITTKELGTVMRSLGQNPTENELEDMINEVDFDGSGTIEFPEFITMMARKLRDTDDDIQEAFRVFDQRGTGHISAKELHSVMTNLGGEYLTPQEIDEIMHEVDADGDGLINYEEFVEMMASNK</sequence>
<keyword evidence="3" id="KW-0106">Calcium</keyword>
<dbReference type="Gene3D" id="1.10.238.10">
    <property type="entry name" value="EF-hand"/>
    <property type="match status" value="2"/>
</dbReference>
<dbReference type="Pfam" id="PF13499">
    <property type="entry name" value="EF-hand_7"/>
    <property type="match status" value="2"/>
</dbReference>
<feature type="domain" description="EF-hand" evidence="6">
    <location>
        <begin position="125"/>
        <end position="159"/>
    </location>
</feature>
<evidence type="ECO:0000259" key="6">
    <source>
        <dbReference type="PROSITE" id="PS50222"/>
    </source>
</evidence>
<comment type="similarity">
    <text evidence="1">Belongs to the aequorin family.</text>
</comment>
<dbReference type="PANTHER" id="PTHR23048:SF0">
    <property type="entry name" value="CALMODULIN LIKE 3"/>
    <property type="match status" value="1"/>
</dbReference>
<dbReference type="PANTHER" id="PTHR23048">
    <property type="entry name" value="MYOSIN LIGHT CHAIN 1, 3"/>
    <property type="match status" value="1"/>
</dbReference>
<keyword evidence="4" id="KW-0455">Luminescence</keyword>
<reference evidence="7" key="1">
    <citation type="submission" date="2021-01" db="UniProtKB">
        <authorList>
            <consortium name="EnsemblMetazoa"/>
        </authorList>
    </citation>
    <scope>IDENTIFICATION</scope>
</reference>
<evidence type="ECO:0000256" key="1">
    <source>
        <dbReference type="ARBA" id="ARBA00007828"/>
    </source>
</evidence>
<accession>A0A7M5X1P7</accession>
<dbReference type="GO" id="GO:0008218">
    <property type="term" value="P:bioluminescence"/>
    <property type="evidence" value="ECO:0007669"/>
    <property type="project" value="UniProtKB-KW"/>
</dbReference>
<dbReference type="AlphaFoldDB" id="A0A7M5X1P7"/>
<dbReference type="Proteomes" id="UP000594262">
    <property type="component" value="Unplaced"/>
</dbReference>
<keyword evidence="8" id="KW-1185">Reference proteome</keyword>
<evidence type="ECO:0000313" key="7">
    <source>
        <dbReference type="EnsemblMetazoa" id="CLYHEMP016143.1"/>
    </source>
</evidence>
<evidence type="ECO:0000256" key="2">
    <source>
        <dbReference type="ARBA" id="ARBA00022737"/>
    </source>
</evidence>
<dbReference type="InterPro" id="IPR002048">
    <property type="entry name" value="EF_hand_dom"/>
</dbReference>
<feature type="domain" description="EF-hand" evidence="6">
    <location>
        <begin position="197"/>
        <end position="230"/>
    </location>
</feature>
<dbReference type="GO" id="GO:0016460">
    <property type="term" value="C:myosin II complex"/>
    <property type="evidence" value="ECO:0007669"/>
    <property type="project" value="TreeGrafter"/>
</dbReference>